<sequence>MLRKESQWNGADHPNKHRISLKIILGKVFGAAVESLTILQLARTDEAEGAADWAFVFEDRSVLWDSMVL</sequence>
<keyword evidence="2" id="KW-1185">Reference proteome</keyword>
<protein>
    <submittedName>
        <fullName evidence="1">Uncharacterized protein</fullName>
    </submittedName>
</protein>
<reference evidence="1 2" key="1">
    <citation type="journal article" date="2023" name="Elife">
        <title>Identification of key yeast species and microbe-microbe interactions impacting larval growth of Drosophila in the wild.</title>
        <authorList>
            <person name="Mure A."/>
            <person name="Sugiura Y."/>
            <person name="Maeda R."/>
            <person name="Honda K."/>
            <person name="Sakurai N."/>
            <person name="Takahashi Y."/>
            <person name="Watada M."/>
            <person name="Katoh T."/>
            <person name="Gotoh A."/>
            <person name="Gotoh Y."/>
            <person name="Taniguchi I."/>
            <person name="Nakamura K."/>
            <person name="Hayashi T."/>
            <person name="Katayama T."/>
            <person name="Uemura T."/>
            <person name="Hattori Y."/>
        </authorList>
    </citation>
    <scope>NUCLEOTIDE SEQUENCE [LARGE SCALE GENOMIC DNA]</scope>
    <source>
        <strain evidence="1 2">KH-74</strain>
    </source>
</reference>
<dbReference type="AlphaFoldDB" id="A0AAV5S3D8"/>
<comment type="caution">
    <text evidence="1">The sequence shown here is derived from an EMBL/GenBank/DDBJ whole genome shotgun (WGS) entry which is preliminary data.</text>
</comment>
<evidence type="ECO:0000313" key="1">
    <source>
        <dbReference type="EMBL" id="GMM57936.1"/>
    </source>
</evidence>
<evidence type="ECO:0000313" key="2">
    <source>
        <dbReference type="Proteomes" id="UP001377567"/>
    </source>
</evidence>
<proteinExistence type="predicted"/>
<dbReference type="Proteomes" id="UP001377567">
    <property type="component" value="Unassembled WGS sequence"/>
</dbReference>
<gene>
    <name evidence="1" type="ORF">DAKH74_045520</name>
</gene>
<dbReference type="EMBL" id="BTGD01000018">
    <property type="protein sequence ID" value="GMM57936.1"/>
    <property type="molecule type" value="Genomic_DNA"/>
</dbReference>
<name>A0AAV5S3D8_MAUHU</name>
<accession>A0AAV5S3D8</accession>
<organism evidence="1 2">
    <name type="scientific">Maudiozyma humilis</name>
    <name type="common">Sour dough yeast</name>
    <name type="synonym">Kazachstania humilis</name>
    <dbReference type="NCBI Taxonomy" id="51915"/>
    <lineage>
        <taxon>Eukaryota</taxon>
        <taxon>Fungi</taxon>
        <taxon>Dikarya</taxon>
        <taxon>Ascomycota</taxon>
        <taxon>Saccharomycotina</taxon>
        <taxon>Saccharomycetes</taxon>
        <taxon>Saccharomycetales</taxon>
        <taxon>Saccharomycetaceae</taxon>
        <taxon>Maudiozyma</taxon>
    </lineage>
</organism>